<dbReference type="AlphaFoldDB" id="A0A327MGF4"/>
<accession>A0A327MGF4</accession>
<gene>
    <name evidence="3" type="ORF">DOO78_02210</name>
</gene>
<keyword evidence="4" id="KW-1185">Reference proteome</keyword>
<proteinExistence type="inferred from homology"/>
<dbReference type="InterPro" id="IPR012875">
    <property type="entry name" value="SDHF4"/>
</dbReference>
<organism evidence="3 4">
    <name type="scientific">Roseicella frigidaeris</name>
    <dbReference type="NCBI Taxonomy" id="2230885"/>
    <lineage>
        <taxon>Bacteria</taxon>
        <taxon>Pseudomonadati</taxon>
        <taxon>Pseudomonadota</taxon>
        <taxon>Alphaproteobacteria</taxon>
        <taxon>Acetobacterales</taxon>
        <taxon>Roseomonadaceae</taxon>
        <taxon>Roseicella</taxon>
    </lineage>
</organism>
<feature type="compositionally biased region" description="Basic and acidic residues" evidence="2">
    <location>
        <begin position="49"/>
        <end position="62"/>
    </location>
</feature>
<dbReference type="PANTHER" id="PTHR28524:SF3">
    <property type="entry name" value="SUCCINATE DEHYDROGENASE ASSEMBLY FACTOR 4, MITOCHONDRIAL"/>
    <property type="match status" value="1"/>
</dbReference>
<comment type="caution">
    <text evidence="3">The sequence shown here is derived from an EMBL/GenBank/DDBJ whole genome shotgun (WGS) entry which is preliminary data.</text>
</comment>
<protein>
    <submittedName>
        <fullName evidence="3">DUF1674 domain-containing protein</fullName>
    </submittedName>
</protein>
<evidence type="ECO:0000313" key="3">
    <source>
        <dbReference type="EMBL" id="RAI61124.1"/>
    </source>
</evidence>
<evidence type="ECO:0000256" key="2">
    <source>
        <dbReference type="SAM" id="MobiDB-lite"/>
    </source>
</evidence>
<dbReference type="Pfam" id="PF07896">
    <property type="entry name" value="DUF1674"/>
    <property type="match status" value="1"/>
</dbReference>
<feature type="compositionally biased region" description="Pro residues" evidence="2">
    <location>
        <begin position="1"/>
        <end position="32"/>
    </location>
</feature>
<evidence type="ECO:0000256" key="1">
    <source>
        <dbReference type="ARBA" id="ARBA00005701"/>
    </source>
</evidence>
<reference evidence="4" key="1">
    <citation type="submission" date="2018-06" db="EMBL/GenBank/DDBJ databases">
        <authorList>
            <person name="Khan S.A."/>
        </authorList>
    </citation>
    <scope>NUCLEOTIDE SEQUENCE [LARGE SCALE GENOMIC DNA]</scope>
    <source>
        <strain evidence="4">DB-1506</strain>
    </source>
</reference>
<evidence type="ECO:0000313" key="4">
    <source>
        <dbReference type="Proteomes" id="UP000249065"/>
    </source>
</evidence>
<feature type="region of interest" description="Disordered" evidence="2">
    <location>
        <begin position="1"/>
        <end position="62"/>
    </location>
</feature>
<comment type="similarity">
    <text evidence="1">Belongs to the SDHAF4 family.</text>
</comment>
<dbReference type="EMBL" id="QLIX01000001">
    <property type="protein sequence ID" value="RAI61124.1"/>
    <property type="molecule type" value="Genomic_DNA"/>
</dbReference>
<name>A0A327MGF4_9PROT</name>
<dbReference type="Proteomes" id="UP000249065">
    <property type="component" value="Unassembled WGS sequence"/>
</dbReference>
<sequence length="62" mass="6611">MPEPPVEDPPGPEAPIPGDPDQPPAGDPPTDPPLRMKEIGGPAGPEPTRYGDWERKGRVSDF</sequence>
<dbReference type="PANTHER" id="PTHR28524">
    <property type="entry name" value="SUCCINATE DEHYDROGENASE ASSEMBLY FACTOR 4, MITOCHONDRIAL"/>
    <property type="match status" value="1"/>
</dbReference>